<dbReference type="PROSITE" id="PS00211">
    <property type="entry name" value="ABC_TRANSPORTER_1"/>
    <property type="match status" value="1"/>
</dbReference>
<keyword evidence="3 6" id="KW-0067">ATP-binding</keyword>
<dbReference type="GO" id="GO:0016887">
    <property type="term" value="F:ATP hydrolysis activity"/>
    <property type="evidence" value="ECO:0007669"/>
    <property type="project" value="InterPro"/>
</dbReference>
<protein>
    <submittedName>
        <fullName evidence="6">Macrolide ABC transporter ATP-binding protein</fullName>
    </submittedName>
    <submittedName>
        <fullName evidence="5">Peptide ABC transporter ATP-binding protein</fullName>
    </submittedName>
</protein>
<evidence type="ECO:0000313" key="5">
    <source>
        <dbReference type="EMBL" id="GED70538.1"/>
    </source>
</evidence>
<evidence type="ECO:0000313" key="8">
    <source>
        <dbReference type="Proteomes" id="UP000319578"/>
    </source>
</evidence>
<keyword evidence="8" id="KW-1185">Reference proteome</keyword>
<dbReference type="PANTHER" id="PTHR24220">
    <property type="entry name" value="IMPORT ATP-BINDING PROTEIN"/>
    <property type="match status" value="1"/>
</dbReference>
<evidence type="ECO:0000313" key="7">
    <source>
        <dbReference type="Proteomes" id="UP000036834"/>
    </source>
</evidence>
<dbReference type="Proteomes" id="UP000036834">
    <property type="component" value="Unassembled WGS sequence"/>
</dbReference>
<dbReference type="PANTHER" id="PTHR24220:SF86">
    <property type="entry name" value="ABC TRANSPORTER ABCH.1"/>
    <property type="match status" value="1"/>
</dbReference>
<dbReference type="InterPro" id="IPR017911">
    <property type="entry name" value="MacB-like_ATP-bd"/>
</dbReference>
<dbReference type="Pfam" id="PF00005">
    <property type="entry name" value="ABC_tran"/>
    <property type="match status" value="1"/>
</dbReference>
<dbReference type="AlphaFoldDB" id="A0A0K9YVX9"/>
<dbReference type="GO" id="GO:0005524">
    <property type="term" value="F:ATP binding"/>
    <property type="evidence" value="ECO:0007669"/>
    <property type="project" value="UniProtKB-KW"/>
</dbReference>
<evidence type="ECO:0000259" key="4">
    <source>
        <dbReference type="PROSITE" id="PS50893"/>
    </source>
</evidence>
<dbReference type="GO" id="GO:0098796">
    <property type="term" value="C:membrane protein complex"/>
    <property type="evidence" value="ECO:0007669"/>
    <property type="project" value="UniProtKB-ARBA"/>
</dbReference>
<keyword evidence="2" id="KW-0547">Nucleotide-binding</keyword>
<dbReference type="GO" id="GO:0005886">
    <property type="term" value="C:plasma membrane"/>
    <property type="evidence" value="ECO:0007669"/>
    <property type="project" value="TreeGrafter"/>
</dbReference>
<dbReference type="RefSeq" id="WP_049738443.1">
    <property type="nucleotide sequence ID" value="NZ_BJON01000016.1"/>
</dbReference>
<evidence type="ECO:0000256" key="1">
    <source>
        <dbReference type="ARBA" id="ARBA00022448"/>
    </source>
</evidence>
<evidence type="ECO:0000256" key="3">
    <source>
        <dbReference type="ARBA" id="ARBA00022840"/>
    </source>
</evidence>
<dbReference type="InterPro" id="IPR003593">
    <property type="entry name" value="AAA+_ATPase"/>
</dbReference>
<reference evidence="7" key="1">
    <citation type="submission" date="2015-07" db="EMBL/GenBank/DDBJ databases">
        <title>Genome sequencing project for genomic taxonomy and phylogenomics of Bacillus-like bacteria.</title>
        <authorList>
            <person name="Liu B."/>
            <person name="Wang J."/>
            <person name="Zhu Y."/>
            <person name="Liu G."/>
            <person name="Chen Q."/>
            <person name="Chen Z."/>
            <person name="Lan J."/>
            <person name="Che J."/>
            <person name="Ge C."/>
            <person name="Shi H."/>
            <person name="Pan Z."/>
            <person name="Liu X."/>
        </authorList>
    </citation>
    <scope>NUCLEOTIDE SEQUENCE [LARGE SCALE GENOMIC DNA]</scope>
    <source>
        <strain evidence="7">DSM 9887</strain>
    </source>
</reference>
<dbReference type="SMART" id="SM00382">
    <property type="entry name" value="AAA"/>
    <property type="match status" value="1"/>
</dbReference>
<dbReference type="InterPro" id="IPR027417">
    <property type="entry name" value="P-loop_NTPase"/>
</dbReference>
<dbReference type="Proteomes" id="UP000319578">
    <property type="component" value="Unassembled WGS sequence"/>
</dbReference>
<dbReference type="Gene3D" id="3.40.50.300">
    <property type="entry name" value="P-loop containing nucleotide triphosphate hydrolases"/>
    <property type="match status" value="1"/>
</dbReference>
<dbReference type="SUPFAM" id="SSF52540">
    <property type="entry name" value="P-loop containing nucleoside triphosphate hydrolases"/>
    <property type="match status" value="1"/>
</dbReference>
<evidence type="ECO:0000313" key="6">
    <source>
        <dbReference type="EMBL" id="KNB72390.1"/>
    </source>
</evidence>
<comment type="caution">
    <text evidence="6">The sequence shown here is derived from an EMBL/GenBank/DDBJ whole genome shotgun (WGS) entry which is preliminary data.</text>
</comment>
<gene>
    <name evidence="6" type="ORF">ADS79_10970</name>
    <name evidence="5" type="ORF">BRE01_42400</name>
</gene>
<feature type="domain" description="ABC transporter" evidence="4">
    <location>
        <begin position="8"/>
        <end position="233"/>
    </location>
</feature>
<name>A0A0K9YVX9_9BACL</name>
<dbReference type="OrthoDB" id="9791546at2"/>
<organism evidence="6 7">
    <name type="scientific">Brevibacillus reuszeri</name>
    <dbReference type="NCBI Taxonomy" id="54915"/>
    <lineage>
        <taxon>Bacteria</taxon>
        <taxon>Bacillati</taxon>
        <taxon>Bacillota</taxon>
        <taxon>Bacilli</taxon>
        <taxon>Bacillales</taxon>
        <taxon>Paenibacillaceae</taxon>
        <taxon>Brevibacillus</taxon>
    </lineage>
</organism>
<dbReference type="InterPro" id="IPR003439">
    <property type="entry name" value="ABC_transporter-like_ATP-bd"/>
</dbReference>
<dbReference type="EMBL" id="BJON01000016">
    <property type="protein sequence ID" value="GED70538.1"/>
    <property type="molecule type" value="Genomic_DNA"/>
</dbReference>
<dbReference type="GO" id="GO:0022857">
    <property type="term" value="F:transmembrane transporter activity"/>
    <property type="evidence" value="ECO:0007669"/>
    <property type="project" value="TreeGrafter"/>
</dbReference>
<proteinExistence type="predicted"/>
<dbReference type="EMBL" id="LGIQ01000007">
    <property type="protein sequence ID" value="KNB72390.1"/>
    <property type="molecule type" value="Genomic_DNA"/>
</dbReference>
<dbReference type="CDD" id="cd03255">
    <property type="entry name" value="ABC_MJ0796_LolCDE_FtsE"/>
    <property type="match status" value="1"/>
</dbReference>
<reference evidence="5 8" key="3">
    <citation type="submission" date="2019-06" db="EMBL/GenBank/DDBJ databases">
        <title>Whole genome shotgun sequence of Brevibacillus reuszeri NBRC 15719.</title>
        <authorList>
            <person name="Hosoyama A."/>
            <person name="Uohara A."/>
            <person name="Ohji S."/>
            <person name="Ichikawa N."/>
        </authorList>
    </citation>
    <scope>NUCLEOTIDE SEQUENCE [LARGE SCALE GENOMIC DNA]</scope>
    <source>
        <strain evidence="5 8">NBRC 15719</strain>
    </source>
</reference>
<dbReference type="InterPro" id="IPR015854">
    <property type="entry name" value="ABC_transpr_LolD-like"/>
</dbReference>
<sequence>MANAIGELTVTEVNHSYGTGKIKVPVLFDINLHVNKGEFVALCGSSGSGKSTLLNLLAGLTKPEEGSVTVSGEEISSYTENQLCLFRRKSMGFIFQSYNLLPNLTALENVELPLIFAGESVKKRRAKATQILERVGLEGRIDHRPNELSGGQQQRVSIARALVNSPGIILADEPTGNLDSKTEQEIMNLMKQMNKENGTTFIIVTHEQEVAEQSDRVIYLQDGRVVQKRTRPA</sequence>
<dbReference type="STRING" id="54915.ADS79_10970"/>
<dbReference type="PROSITE" id="PS50893">
    <property type="entry name" value="ABC_TRANSPORTER_2"/>
    <property type="match status" value="1"/>
</dbReference>
<reference evidence="6" key="2">
    <citation type="submission" date="2015-07" db="EMBL/GenBank/DDBJ databases">
        <title>MeaNS - Measles Nucleotide Surveillance Program.</title>
        <authorList>
            <person name="Tran T."/>
            <person name="Druce J."/>
        </authorList>
    </citation>
    <scope>NUCLEOTIDE SEQUENCE</scope>
    <source>
        <strain evidence="6">DSM 9887</strain>
    </source>
</reference>
<accession>A0A0K9YVX9</accession>
<dbReference type="InterPro" id="IPR017871">
    <property type="entry name" value="ABC_transporter-like_CS"/>
</dbReference>
<evidence type="ECO:0000256" key="2">
    <source>
        <dbReference type="ARBA" id="ARBA00022741"/>
    </source>
</evidence>
<dbReference type="PATRIC" id="fig|54915.3.peg.1147"/>
<dbReference type="FunFam" id="3.40.50.300:FF:000032">
    <property type="entry name" value="Export ABC transporter ATP-binding protein"/>
    <property type="match status" value="1"/>
</dbReference>
<keyword evidence="1" id="KW-0813">Transport</keyword>